<reference evidence="1 2" key="1">
    <citation type="submission" date="2012-04" db="EMBL/GenBank/DDBJ databases">
        <title>The Genome Sequence of Afipia broomeae ATCC 49717.</title>
        <authorList>
            <consortium name="The Broad Institute Genome Sequencing Platform"/>
            <person name="Earl A."/>
            <person name="Ward D."/>
            <person name="Feldgarden M."/>
            <person name="Gevers D."/>
            <person name="Huys G."/>
            <person name="Walker B."/>
            <person name="Young S.K."/>
            <person name="Zeng Q."/>
            <person name="Gargeya S."/>
            <person name="Fitzgerald M."/>
            <person name="Haas B."/>
            <person name="Abouelleil A."/>
            <person name="Alvarado L."/>
            <person name="Arachchi H.M."/>
            <person name="Berlin A."/>
            <person name="Chapman S.B."/>
            <person name="Goldberg J."/>
            <person name="Griggs A."/>
            <person name="Gujja S."/>
            <person name="Hansen M."/>
            <person name="Howarth C."/>
            <person name="Imamovic A."/>
            <person name="Larimer J."/>
            <person name="McCowen C."/>
            <person name="Montmayeur A."/>
            <person name="Murphy C."/>
            <person name="Neiman D."/>
            <person name="Pearson M."/>
            <person name="Priest M."/>
            <person name="Roberts A."/>
            <person name="Saif S."/>
            <person name="Shea T."/>
            <person name="Sisk P."/>
            <person name="Sykes S."/>
            <person name="Wortman J."/>
            <person name="Nusbaum C."/>
            <person name="Birren B."/>
        </authorList>
    </citation>
    <scope>NUCLEOTIDE SEQUENCE [LARGE SCALE GENOMIC DNA]</scope>
    <source>
        <strain evidence="1 2">ATCC 49717</strain>
    </source>
</reference>
<evidence type="ECO:0000313" key="2">
    <source>
        <dbReference type="Proteomes" id="UP000001096"/>
    </source>
</evidence>
<accession>K8P1S1</accession>
<proteinExistence type="predicted"/>
<sequence length="42" mass="4915">MPCEWDRNMDPLLFIRVCGRPETTLSCLHAEDRNIVNVEKPD</sequence>
<dbReference type="EMBL" id="AGWX01000005">
    <property type="protein sequence ID" value="EKS34664.1"/>
    <property type="molecule type" value="Genomic_DNA"/>
</dbReference>
<organism evidence="1 2">
    <name type="scientific">Afipia broomeae ATCC 49717</name>
    <dbReference type="NCBI Taxonomy" id="883078"/>
    <lineage>
        <taxon>Bacteria</taxon>
        <taxon>Pseudomonadati</taxon>
        <taxon>Pseudomonadota</taxon>
        <taxon>Alphaproteobacteria</taxon>
        <taxon>Hyphomicrobiales</taxon>
        <taxon>Nitrobacteraceae</taxon>
        <taxon>Afipia</taxon>
    </lineage>
</organism>
<name>K8P1S1_9BRAD</name>
<dbReference type="Proteomes" id="UP000001096">
    <property type="component" value="Unassembled WGS sequence"/>
</dbReference>
<gene>
    <name evidence="1" type="ORF">HMPREF9695_04574</name>
</gene>
<protein>
    <submittedName>
        <fullName evidence="1">Uncharacterized protein</fullName>
    </submittedName>
</protein>
<dbReference type="AlphaFoldDB" id="K8P1S1"/>
<keyword evidence="2" id="KW-1185">Reference proteome</keyword>
<dbReference type="HOGENOM" id="CLU_3246128_0_0_5"/>
<comment type="caution">
    <text evidence="1">The sequence shown here is derived from an EMBL/GenBank/DDBJ whole genome shotgun (WGS) entry which is preliminary data.</text>
</comment>
<evidence type="ECO:0000313" key="1">
    <source>
        <dbReference type="EMBL" id="EKS34664.1"/>
    </source>
</evidence>